<dbReference type="GeneID" id="66100781"/>
<name>A0A9P8ANN9_9AGAR</name>
<keyword evidence="3" id="KW-1185">Reference proteome</keyword>
<feature type="region of interest" description="Disordered" evidence="1">
    <location>
        <begin position="219"/>
        <end position="238"/>
    </location>
</feature>
<dbReference type="RefSeq" id="XP_043034552.1">
    <property type="nucleotide sequence ID" value="XM_043178490.1"/>
</dbReference>
<reference evidence="2" key="1">
    <citation type="submission" date="2020-11" db="EMBL/GenBank/DDBJ databases">
        <title>Adaptations for nitrogen fixation in a non-lichenized fungal sporocarp promotes dispersal by wood-feeding termites.</title>
        <authorList>
            <consortium name="DOE Joint Genome Institute"/>
            <person name="Koch R.A."/>
            <person name="Yoon G."/>
            <person name="Arayal U."/>
            <person name="Lail K."/>
            <person name="Amirebrahimi M."/>
            <person name="Labutti K."/>
            <person name="Lipzen A."/>
            <person name="Riley R."/>
            <person name="Barry K."/>
            <person name="Henrissat B."/>
            <person name="Grigoriev I.V."/>
            <person name="Herr J.R."/>
            <person name="Aime M.C."/>
        </authorList>
    </citation>
    <scope>NUCLEOTIDE SEQUENCE</scope>
    <source>
        <strain evidence="2">MCA 3950</strain>
    </source>
</reference>
<accession>A0A9P8ANN9</accession>
<sequence length="238" mass="26405">MESDARPDDGEEYQGTQLLRDFVTLIQLYREGPSYAESETLKDPHHSNAKLGAFFEEELELLSTWNQTLGQQVTVRNDGLGSTTYTAFTVLKSADLVNGNRRWSMCAGAAKFFAWESRLRPAREVARVVQQTISVAIYVVNIQHYTFGFGGLSVSLTVSDCDSNSSCGEPSPSSPQSGNFLELPSTRAFTGRRMSDSFAGIPISSVEFLNDLRRRPSAPSLNSRYEQQISHSARKMSL</sequence>
<protein>
    <submittedName>
        <fullName evidence="2">Uncharacterized protein</fullName>
    </submittedName>
</protein>
<dbReference type="Proteomes" id="UP000812287">
    <property type="component" value="Unassembled WGS sequence"/>
</dbReference>
<evidence type="ECO:0000313" key="3">
    <source>
        <dbReference type="Proteomes" id="UP000812287"/>
    </source>
</evidence>
<proteinExistence type="predicted"/>
<gene>
    <name evidence="2" type="ORF">BT62DRAFT_1046657</name>
</gene>
<evidence type="ECO:0000313" key="2">
    <source>
        <dbReference type="EMBL" id="KAG7441052.1"/>
    </source>
</evidence>
<dbReference type="AlphaFoldDB" id="A0A9P8ANN9"/>
<feature type="compositionally biased region" description="Polar residues" evidence="1">
    <location>
        <begin position="219"/>
        <end position="231"/>
    </location>
</feature>
<comment type="caution">
    <text evidence="2">The sequence shown here is derived from an EMBL/GenBank/DDBJ whole genome shotgun (WGS) entry which is preliminary data.</text>
</comment>
<evidence type="ECO:0000256" key="1">
    <source>
        <dbReference type="SAM" id="MobiDB-lite"/>
    </source>
</evidence>
<dbReference type="EMBL" id="MU250564">
    <property type="protein sequence ID" value="KAG7441052.1"/>
    <property type="molecule type" value="Genomic_DNA"/>
</dbReference>
<organism evidence="2 3">
    <name type="scientific">Guyanagaster necrorhizus</name>
    <dbReference type="NCBI Taxonomy" id="856835"/>
    <lineage>
        <taxon>Eukaryota</taxon>
        <taxon>Fungi</taxon>
        <taxon>Dikarya</taxon>
        <taxon>Basidiomycota</taxon>
        <taxon>Agaricomycotina</taxon>
        <taxon>Agaricomycetes</taxon>
        <taxon>Agaricomycetidae</taxon>
        <taxon>Agaricales</taxon>
        <taxon>Marasmiineae</taxon>
        <taxon>Physalacriaceae</taxon>
        <taxon>Guyanagaster</taxon>
    </lineage>
</organism>